<dbReference type="InterPro" id="IPR035979">
    <property type="entry name" value="RBD_domain_sf"/>
</dbReference>
<evidence type="ECO:0000313" key="10">
    <source>
        <dbReference type="EMBL" id="KAL0008975.1"/>
    </source>
</evidence>
<evidence type="ECO:0000313" key="11">
    <source>
        <dbReference type="Proteomes" id="UP001459277"/>
    </source>
</evidence>
<dbReference type="GO" id="GO:0061574">
    <property type="term" value="C:ASAP complex"/>
    <property type="evidence" value="ECO:0007669"/>
    <property type="project" value="TreeGrafter"/>
</dbReference>
<evidence type="ECO:0000256" key="2">
    <source>
        <dbReference type="ARBA" id="ARBA00023015"/>
    </source>
</evidence>
<name>A0AAW2DI63_9ROSI</name>
<evidence type="ECO:0000256" key="7">
    <source>
        <dbReference type="SAM" id="MobiDB-lite"/>
    </source>
</evidence>
<keyword evidence="5" id="KW-0539">Nucleus</keyword>
<proteinExistence type="predicted"/>
<sequence>MQKLHMELPPGVKFRPNDQEIVLYYLLNKVQGNPIFEDSMNVIVDCDVFGDPSTWMKIFQETHMDRVYFYTKLKKKNKHVERSTHSATWRSQKDEELYDDTKTIHYGSKRSFSFVAKNGFNGTGRWTMNEYRLDGEFANTTNHVQNGSFRAGNYGEVVNVELAMDRAVNIPRGYGYVEFKTRVDAEKAQLFMDGAQIDGNVVQARFTLPPRQKLSPPLKAIASAPKRDVPKTDNVNADGEKDGPKRQRE</sequence>
<dbReference type="InterPro" id="IPR036093">
    <property type="entry name" value="NAC_dom_sf"/>
</dbReference>
<dbReference type="InterPro" id="IPR012677">
    <property type="entry name" value="Nucleotide-bd_a/b_plait_sf"/>
</dbReference>
<feature type="domain" description="NAC" evidence="9">
    <location>
        <begin position="8"/>
        <end position="151"/>
    </location>
</feature>
<dbReference type="Pfam" id="PF00076">
    <property type="entry name" value="RRM_1"/>
    <property type="match status" value="1"/>
</dbReference>
<dbReference type="PANTHER" id="PTHR15481:SF0">
    <property type="entry name" value="LD23870P-RELATED"/>
    <property type="match status" value="1"/>
</dbReference>
<keyword evidence="2" id="KW-0805">Transcription regulation</keyword>
<dbReference type="Proteomes" id="UP001459277">
    <property type="component" value="Unassembled WGS sequence"/>
</dbReference>
<reference evidence="10 11" key="1">
    <citation type="submission" date="2024-01" db="EMBL/GenBank/DDBJ databases">
        <title>A telomere-to-telomere, gap-free genome of sweet tea (Lithocarpus litseifolius).</title>
        <authorList>
            <person name="Zhou J."/>
        </authorList>
    </citation>
    <scope>NUCLEOTIDE SEQUENCE [LARGE SCALE GENOMIC DNA]</scope>
    <source>
        <strain evidence="10">Zhou-2022a</strain>
        <tissue evidence="10">Leaf</tissue>
    </source>
</reference>
<dbReference type="PANTHER" id="PTHR15481">
    <property type="entry name" value="RIBONUCLEIC ACID BINDING PROTEIN S1"/>
    <property type="match status" value="1"/>
</dbReference>
<dbReference type="SUPFAM" id="SSF54928">
    <property type="entry name" value="RNA-binding domain, RBD"/>
    <property type="match status" value="1"/>
</dbReference>
<keyword evidence="4" id="KW-0804">Transcription</keyword>
<protein>
    <recommendedName>
        <fullName evidence="12">NAC domain-containing protein</fullName>
    </recommendedName>
</protein>
<evidence type="ECO:0008006" key="12">
    <source>
        <dbReference type="Google" id="ProtNLM"/>
    </source>
</evidence>
<evidence type="ECO:0000256" key="3">
    <source>
        <dbReference type="ARBA" id="ARBA00023125"/>
    </source>
</evidence>
<dbReference type="Gene3D" id="3.30.70.330">
    <property type="match status" value="1"/>
</dbReference>
<dbReference type="GO" id="GO:0003723">
    <property type="term" value="F:RNA binding"/>
    <property type="evidence" value="ECO:0007669"/>
    <property type="project" value="UniProtKB-UniRule"/>
</dbReference>
<dbReference type="SUPFAM" id="SSF101941">
    <property type="entry name" value="NAC domain"/>
    <property type="match status" value="1"/>
</dbReference>
<dbReference type="GO" id="GO:0006355">
    <property type="term" value="P:regulation of DNA-templated transcription"/>
    <property type="evidence" value="ECO:0007669"/>
    <property type="project" value="InterPro"/>
</dbReference>
<keyword evidence="3" id="KW-0238">DNA-binding</keyword>
<evidence type="ECO:0000256" key="1">
    <source>
        <dbReference type="ARBA" id="ARBA00022884"/>
    </source>
</evidence>
<evidence type="ECO:0000256" key="5">
    <source>
        <dbReference type="ARBA" id="ARBA00023242"/>
    </source>
</evidence>
<evidence type="ECO:0000256" key="4">
    <source>
        <dbReference type="ARBA" id="ARBA00023163"/>
    </source>
</evidence>
<organism evidence="10 11">
    <name type="scientific">Lithocarpus litseifolius</name>
    <dbReference type="NCBI Taxonomy" id="425828"/>
    <lineage>
        <taxon>Eukaryota</taxon>
        <taxon>Viridiplantae</taxon>
        <taxon>Streptophyta</taxon>
        <taxon>Embryophyta</taxon>
        <taxon>Tracheophyta</taxon>
        <taxon>Spermatophyta</taxon>
        <taxon>Magnoliopsida</taxon>
        <taxon>eudicotyledons</taxon>
        <taxon>Gunneridae</taxon>
        <taxon>Pentapetalae</taxon>
        <taxon>rosids</taxon>
        <taxon>fabids</taxon>
        <taxon>Fagales</taxon>
        <taxon>Fagaceae</taxon>
        <taxon>Lithocarpus</taxon>
    </lineage>
</organism>
<dbReference type="GO" id="GO:0005737">
    <property type="term" value="C:cytoplasm"/>
    <property type="evidence" value="ECO:0007669"/>
    <property type="project" value="TreeGrafter"/>
</dbReference>
<dbReference type="GO" id="GO:0005654">
    <property type="term" value="C:nucleoplasm"/>
    <property type="evidence" value="ECO:0007669"/>
    <property type="project" value="TreeGrafter"/>
</dbReference>
<dbReference type="GO" id="GO:0000398">
    <property type="term" value="P:mRNA splicing, via spliceosome"/>
    <property type="evidence" value="ECO:0007669"/>
    <property type="project" value="TreeGrafter"/>
</dbReference>
<evidence type="ECO:0000256" key="6">
    <source>
        <dbReference type="PROSITE-ProRule" id="PRU00176"/>
    </source>
</evidence>
<dbReference type="AlphaFoldDB" id="A0AAW2DI63"/>
<dbReference type="GO" id="GO:0003677">
    <property type="term" value="F:DNA binding"/>
    <property type="evidence" value="ECO:0007669"/>
    <property type="project" value="UniProtKB-KW"/>
</dbReference>
<dbReference type="Gene3D" id="2.170.150.80">
    <property type="entry name" value="NAC domain"/>
    <property type="match status" value="1"/>
</dbReference>
<keyword evidence="11" id="KW-1185">Reference proteome</keyword>
<keyword evidence="1 6" id="KW-0694">RNA-binding</keyword>
<comment type="caution">
    <text evidence="10">The sequence shown here is derived from an EMBL/GenBank/DDBJ whole genome shotgun (WGS) entry which is preliminary data.</text>
</comment>
<dbReference type="PROSITE" id="PS51005">
    <property type="entry name" value="NAC"/>
    <property type="match status" value="1"/>
</dbReference>
<dbReference type="InterPro" id="IPR003441">
    <property type="entry name" value="NAC-dom"/>
</dbReference>
<dbReference type="EMBL" id="JAZDWU010000003">
    <property type="protein sequence ID" value="KAL0008975.1"/>
    <property type="molecule type" value="Genomic_DNA"/>
</dbReference>
<feature type="compositionally biased region" description="Basic and acidic residues" evidence="7">
    <location>
        <begin position="238"/>
        <end position="249"/>
    </location>
</feature>
<feature type="domain" description="RRM" evidence="8">
    <location>
        <begin position="149"/>
        <end position="209"/>
    </location>
</feature>
<dbReference type="Pfam" id="PF02365">
    <property type="entry name" value="NAM"/>
    <property type="match status" value="1"/>
</dbReference>
<dbReference type="PROSITE" id="PS50102">
    <property type="entry name" value="RRM"/>
    <property type="match status" value="1"/>
</dbReference>
<evidence type="ECO:0000259" key="9">
    <source>
        <dbReference type="PROSITE" id="PS51005"/>
    </source>
</evidence>
<dbReference type="InterPro" id="IPR000504">
    <property type="entry name" value="RRM_dom"/>
</dbReference>
<feature type="non-terminal residue" evidence="10">
    <location>
        <position position="249"/>
    </location>
</feature>
<gene>
    <name evidence="10" type="ORF">SO802_010477</name>
</gene>
<dbReference type="SMART" id="SM00360">
    <property type="entry name" value="RRM"/>
    <property type="match status" value="1"/>
</dbReference>
<feature type="region of interest" description="Disordered" evidence="7">
    <location>
        <begin position="211"/>
        <end position="249"/>
    </location>
</feature>
<evidence type="ECO:0000259" key="8">
    <source>
        <dbReference type="PROSITE" id="PS50102"/>
    </source>
</evidence>
<accession>A0AAW2DI63</accession>